<comment type="caution">
    <text evidence="6">The sequence shown here is derived from an EMBL/GenBank/DDBJ whole genome shotgun (WGS) entry which is preliminary data.</text>
</comment>
<keyword evidence="3" id="KW-0862">Zinc</keyword>
<keyword evidence="7" id="KW-1185">Reference proteome</keyword>
<dbReference type="PROSITE" id="PS50199">
    <property type="entry name" value="ZF_RANBP2_2"/>
    <property type="match status" value="1"/>
</dbReference>
<dbReference type="PROSITE" id="PS01358">
    <property type="entry name" value="ZF_RANBP2_1"/>
    <property type="match status" value="1"/>
</dbReference>
<dbReference type="AlphaFoldDB" id="A0A7J6UTX8"/>
<feature type="domain" description="RanBP2-type" evidence="5">
    <location>
        <begin position="38"/>
        <end position="67"/>
    </location>
</feature>
<gene>
    <name evidence="6" type="ORF">FRX31_034351</name>
</gene>
<dbReference type="SUPFAM" id="SSF90209">
    <property type="entry name" value="Ran binding protein zinc finger-like"/>
    <property type="match status" value="1"/>
</dbReference>
<accession>A0A7J6UTX8</accession>
<proteinExistence type="predicted"/>
<keyword evidence="1" id="KW-0479">Metal-binding</keyword>
<evidence type="ECO:0000313" key="7">
    <source>
        <dbReference type="Proteomes" id="UP000554482"/>
    </source>
</evidence>
<dbReference type="InterPro" id="IPR036443">
    <property type="entry name" value="Znf_RanBP2_sf"/>
</dbReference>
<evidence type="ECO:0000256" key="4">
    <source>
        <dbReference type="PROSITE-ProRule" id="PRU00322"/>
    </source>
</evidence>
<dbReference type="SMART" id="SM00547">
    <property type="entry name" value="ZnF_RBZ"/>
    <property type="match status" value="2"/>
</dbReference>
<evidence type="ECO:0000256" key="3">
    <source>
        <dbReference type="ARBA" id="ARBA00022833"/>
    </source>
</evidence>
<protein>
    <submittedName>
        <fullName evidence="6">Tyrosyl-dna phosphodiesterase</fullName>
    </submittedName>
</protein>
<sequence>MSWSCSECTYLNPPSQKLTCRICLTPSLSSSQPSPSSSTAKWSCKACTFANQVGKSECDICGTRASASLISDFEELDSLCSNDDLNSKIGSVFYPLQACKNKRKNQANASNSESDDGFCELGNFRSAKSAKKEETLMG</sequence>
<keyword evidence="2 4" id="KW-0863">Zinc-finger</keyword>
<evidence type="ECO:0000256" key="2">
    <source>
        <dbReference type="ARBA" id="ARBA00022771"/>
    </source>
</evidence>
<evidence type="ECO:0000256" key="1">
    <source>
        <dbReference type="ARBA" id="ARBA00022723"/>
    </source>
</evidence>
<evidence type="ECO:0000259" key="5">
    <source>
        <dbReference type="PROSITE" id="PS50199"/>
    </source>
</evidence>
<name>A0A7J6UTX8_THATH</name>
<reference evidence="6 7" key="1">
    <citation type="submission" date="2020-06" db="EMBL/GenBank/DDBJ databases">
        <title>Transcriptomic and genomic resources for Thalictrum thalictroides and T. hernandezii: Facilitating candidate gene discovery in an emerging model plant lineage.</title>
        <authorList>
            <person name="Arias T."/>
            <person name="Riano-Pachon D.M."/>
            <person name="Di Stilio V.S."/>
        </authorList>
    </citation>
    <scope>NUCLEOTIDE SEQUENCE [LARGE SCALE GENOMIC DNA]</scope>
    <source>
        <strain evidence="7">cv. WT478/WT964</strain>
        <tissue evidence="6">Leaves</tissue>
    </source>
</reference>
<evidence type="ECO:0000313" key="6">
    <source>
        <dbReference type="EMBL" id="KAF5176064.1"/>
    </source>
</evidence>
<dbReference type="Proteomes" id="UP000554482">
    <property type="component" value="Unassembled WGS sequence"/>
</dbReference>
<dbReference type="GO" id="GO:0008270">
    <property type="term" value="F:zinc ion binding"/>
    <property type="evidence" value="ECO:0007669"/>
    <property type="project" value="UniProtKB-KW"/>
</dbReference>
<dbReference type="Gene3D" id="2.30.30.380">
    <property type="entry name" value="Zn-finger domain of Sec23/24"/>
    <property type="match status" value="1"/>
</dbReference>
<dbReference type="EMBL" id="JABWDY010043250">
    <property type="protein sequence ID" value="KAF5176064.1"/>
    <property type="molecule type" value="Genomic_DNA"/>
</dbReference>
<dbReference type="OrthoDB" id="9975959at2759"/>
<organism evidence="6 7">
    <name type="scientific">Thalictrum thalictroides</name>
    <name type="common">Rue-anemone</name>
    <name type="synonym">Anemone thalictroides</name>
    <dbReference type="NCBI Taxonomy" id="46969"/>
    <lineage>
        <taxon>Eukaryota</taxon>
        <taxon>Viridiplantae</taxon>
        <taxon>Streptophyta</taxon>
        <taxon>Embryophyta</taxon>
        <taxon>Tracheophyta</taxon>
        <taxon>Spermatophyta</taxon>
        <taxon>Magnoliopsida</taxon>
        <taxon>Ranunculales</taxon>
        <taxon>Ranunculaceae</taxon>
        <taxon>Thalictroideae</taxon>
        <taxon>Thalictrum</taxon>
    </lineage>
</organism>
<dbReference type="InterPro" id="IPR001876">
    <property type="entry name" value="Znf_RanBP2"/>
</dbReference>
<dbReference type="Gene3D" id="4.10.1060.10">
    <property type="entry name" value="Zinc finger, RanBP2-type"/>
    <property type="match status" value="1"/>
</dbReference>